<reference evidence="14 15" key="2">
    <citation type="journal article" date="2015" name="Stand. Genomic Sci.">
        <title>Draft genome sequence of Cellulomonas carbonis T26(T) and comparative analysis of six Cellulomonas genomes.</title>
        <authorList>
            <person name="Zhuang W."/>
            <person name="Zhang S."/>
            <person name="Xia X."/>
            <person name="Wang G."/>
        </authorList>
    </citation>
    <scope>NUCLEOTIDE SEQUENCE [LARGE SCALE GENOMIC DNA]</scope>
    <source>
        <strain evidence="14 15">T26</strain>
    </source>
</reference>
<accession>A0A0A0BTP5</accession>
<evidence type="ECO:0000256" key="6">
    <source>
        <dbReference type="ARBA" id="ARBA00023157"/>
    </source>
</evidence>
<dbReference type="SUPFAM" id="SSF49299">
    <property type="entry name" value="PKD domain"/>
    <property type="match status" value="1"/>
</dbReference>
<dbReference type="PROSITE" id="PS50853">
    <property type="entry name" value="FN3"/>
    <property type="match status" value="1"/>
</dbReference>
<dbReference type="Gene3D" id="2.130.10.10">
    <property type="entry name" value="YVTN repeat-like/Quinoprotein amine dehydrogenase"/>
    <property type="match status" value="1"/>
</dbReference>
<comment type="subcellular location">
    <subcellularLocation>
        <location evidence="2">Cell projection</location>
    </subcellularLocation>
</comment>
<evidence type="ECO:0000259" key="12">
    <source>
        <dbReference type="PROSITE" id="PS50093"/>
    </source>
</evidence>
<dbReference type="InterPro" id="IPR022409">
    <property type="entry name" value="PKD/Chitinase_dom"/>
</dbReference>
<comment type="caution">
    <text evidence="14">The sequence shown here is derived from an EMBL/GenBank/DDBJ whole genome shotgun (WGS) entry which is preliminary data.</text>
</comment>
<dbReference type="RefSeq" id="WP_052426131.1">
    <property type="nucleotide sequence ID" value="NZ_AXCY01000031.1"/>
</dbReference>
<evidence type="ECO:0000256" key="2">
    <source>
        <dbReference type="ARBA" id="ARBA00004316"/>
    </source>
</evidence>
<feature type="signal peptide" evidence="10">
    <location>
        <begin position="1"/>
        <end position="24"/>
    </location>
</feature>
<dbReference type="InterPro" id="IPR006558">
    <property type="entry name" value="LamG-like"/>
</dbReference>
<keyword evidence="9" id="KW-0624">Polysaccharide degradation</keyword>
<dbReference type="Pfam" id="PF13385">
    <property type="entry name" value="Laminin_G_3"/>
    <property type="match status" value="2"/>
</dbReference>
<sequence>MSLPSRRPLTRLLAALTGAGLVLAGTVLPAAADTMPADPAEPVTVSADALPTVQVDGVVWQQVVVGDTVYAAGEFTTARPAGAAPGVNTVPRSNLLAYDLRTGGLIASFAPTTNAQVLSIAASPDGRTLYIGGDFTQVNGASVWRIAAIDATTGALDTSFLPKPDAKVRAIVAHGDTVWFGGLFNAVGTESRARLAAVRATDGSLLPWAPSAAGGSGVNAMVLSPDASKIVAAGSFTSLNGSTNPGYGVGAVDATTGALLPFAANSIVRNGGTTASFTSLASDGELVYGTGYTYGRNEGNLEGTFAAEWDGGALRWLEDCHGDTYGVWPVGDVVYQASHKHYCANIGGFPQTEPWSFAPATAMTKAATGVATREQYGYANFQGRPTPSLLNWFPTMEPGDHTGQNQGPWTVTAADGYVLMAGEFTDVNGTAQQGLVRFVTREVAPNAQGPVLTGGKFELTATSTESGQVRLSWLANHDRDNRELRYELIRNSNTASPVYTTVQPSTFYQRPPMGFLDTGLTPGAEYRYRLRAIDPYGNIAWGDTVTITASGAAPVPSSYRDEVLTDEPASVWSLGETGAGTRFEDGAGWNDLAPGTGVTRGAAGVVPGSAGAATFDGTANGIAVTRTDAWGENELTVEAWFRTTTTRGGGIVAFGNLPSGNSPLTDRHVYMDNNGRLNWGTRGGSSGLALTSASSYNDGQWHHVAATLGSNGMRLYVDGQRVGSRGDATTGRPAYGFWRVGGDNLAGWANRPLSNYFAGTIDEVAIYHSELTHARIAAHYAAGGRTSPLPPTPADAYGKAVQELGPELYWRTDETTGTTAADASFYATPGTYRGGYTLGAPDALVGVPGSAVTFDGSNGLLVSTRQVTNPRIYSVEAWFRTTTTAGGTIASFGASATGLSVNRDRQIVMEPDGRVGFGVGNNGTTVIRSSAAYNDDAWHHVVASQSGAGMRLYVDGVEVAAEPSVTVAPSYAGYWKVGGERSWVSQPYFAGTIDEVAVYASALTPAQVALHDELGRGPLNQRPTAAFTESVEDLSVAVDGSTSTDPDGAVESWAWEFGDGATASGATASHTYAAAGDYEVRLTVTDDRGATATTSRTVTVTDPPPAGVIASDAFSRTESNGWGTADVGGAWEYIGALSRFSVADGVGWHTLPVAGGGAASYLPVSATDTDLRATVSLDKLPNAGAVLASLTGRRVGNDEYRSRVRVGAAGDVTLSITRLASGSELTLASGTVQGLTYRVGDRLRTRFEVTGTSPTTLRTVVWKDGEPEPAAWRLEVTNSTTSLQSAGGVGLVTYLSASTTNVPVTVRLDDLTAVVPGTEPPGEEEPPPPA</sequence>
<evidence type="ECO:0000256" key="1">
    <source>
        <dbReference type="ARBA" id="ARBA00001913"/>
    </source>
</evidence>
<dbReference type="GO" id="GO:0016798">
    <property type="term" value="F:hydrolase activity, acting on glycosyl bonds"/>
    <property type="evidence" value="ECO:0007669"/>
    <property type="project" value="UniProtKB-KW"/>
</dbReference>
<keyword evidence="4 10" id="KW-0732">Signal</keyword>
<dbReference type="InterPro" id="IPR036116">
    <property type="entry name" value="FN3_sf"/>
</dbReference>
<dbReference type="SUPFAM" id="SSF49899">
    <property type="entry name" value="Concanavalin A-like lectins/glucanases"/>
    <property type="match status" value="2"/>
</dbReference>
<dbReference type="SMART" id="SM00560">
    <property type="entry name" value="LamGL"/>
    <property type="match status" value="2"/>
</dbReference>
<evidence type="ECO:0000256" key="10">
    <source>
        <dbReference type="SAM" id="SignalP"/>
    </source>
</evidence>
<name>A0A0A0BTP5_9CELL</name>
<dbReference type="GO" id="GO:0000272">
    <property type="term" value="P:polysaccharide catabolic process"/>
    <property type="evidence" value="ECO:0007669"/>
    <property type="project" value="UniProtKB-KW"/>
</dbReference>
<gene>
    <name evidence="14" type="ORF">N868_12500</name>
</gene>
<keyword evidence="8" id="KW-0378">Hydrolase</keyword>
<evidence type="ECO:0000256" key="5">
    <source>
        <dbReference type="ARBA" id="ARBA00022837"/>
    </source>
</evidence>
<evidence type="ECO:0000313" key="14">
    <source>
        <dbReference type="EMBL" id="KGM11077.1"/>
    </source>
</evidence>
<organism evidence="14 15">
    <name type="scientific">Cellulomonas carbonis T26</name>
    <dbReference type="NCBI Taxonomy" id="947969"/>
    <lineage>
        <taxon>Bacteria</taxon>
        <taxon>Bacillati</taxon>
        <taxon>Actinomycetota</taxon>
        <taxon>Actinomycetes</taxon>
        <taxon>Micrococcales</taxon>
        <taxon>Cellulomonadaceae</taxon>
        <taxon>Cellulomonas</taxon>
    </lineage>
</organism>
<keyword evidence="6" id="KW-1015">Disulfide bond</keyword>
<dbReference type="Gene3D" id="2.60.120.200">
    <property type="match status" value="2"/>
</dbReference>
<comment type="cofactor">
    <cofactor evidence="1">
        <name>Ca(2+)</name>
        <dbReference type="ChEBI" id="CHEBI:29108"/>
    </cofactor>
</comment>
<dbReference type="SUPFAM" id="SSF49265">
    <property type="entry name" value="Fibronectin type III"/>
    <property type="match status" value="1"/>
</dbReference>
<dbReference type="InterPro" id="IPR051360">
    <property type="entry name" value="Neuronal_Pentraxin_Related"/>
</dbReference>
<protein>
    <recommendedName>
        <fullName evidence="16">PKD domain-containing protein</fullName>
    </recommendedName>
</protein>
<feature type="non-terminal residue" evidence="14">
    <location>
        <position position="1330"/>
    </location>
</feature>
<keyword evidence="9" id="KW-0119">Carbohydrate metabolism</keyword>
<evidence type="ECO:0000259" key="13">
    <source>
        <dbReference type="PROSITE" id="PS50853"/>
    </source>
</evidence>
<dbReference type="InterPro" id="IPR013783">
    <property type="entry name" value="Ig-like_fold"/>
</dbReference>
<dbReference type="CDD" id="cd00146">
    <property type="entry name" value="PKD"/>
    <property type="match status" value="1"/>
</dbReference>
<dbReference type="PROSITE" id="PS51318">
    <property type="entry name" value="TAT"/>
    <property type="match status" value="1"/>
</dbReference>
<dbReference type="SMART" id="SM00282">
    <property type="entry name" value="LamG"/>
    <property type="match status" value="2"/>
</dbReference>
<feature type="chain" id="PRO_5039015345" description="PKD domain-containing protein" evidence="10">
    <location>
        <begin position="25"/>
        <end position="1330"/>
    </location>
</feature>
<dbReference type="SMART" id="SM00060">
    <property type="entry name" value="FN3"/>
    <property type="match status" value="1"/>
</dbReference>
<dbReference type="Pfam" id="PF17164">
    <property type="entry name" value="DUF5122"/>
    <property type="match status" value="1"/>
</dbReference>
<feature type="domain" description="Fibronectin type-III" evidence="13">
    <location>
        <begin position="455"/>
        <end position="552"/>
    </location>
</feature>
<dbReference type="InterPro" id="IPR003961">
    <property type="entry name" value="FN3_dom"/>
</dbReference>
<dbReference type="InterPro" id="IPR011047">
    <property type="entry name" value="Quinoprotein_ADH-like_sf"/>
</dbReference>
<evidence type="ECO:0000259" key="11">
    <source>
        <dbReference type="PROSITE" id="PS50025"/>
    </source>
</evidence>
<keyword evidence="15" id="KW-1185">Reference proteome</keyword>
<dbReference type="CDD" id="cd00063">
    <property type="entry name" value="FN3"/>
    <property type="match status" value="1"/>
</dbReference>
<dbReference type="GO" id="GO:0042995">
    <property type="term" value="C:cell projection"/>
    <property type="evidence" value="ECO:0007669"/>
    <property type="project" value="UniProtKB-SubCell"/>
</dbReference>
<dbReference type="SMART" id="SM00089">
    <property type="entry name" value="PKD"/>
    <property type="match status" value="1"/>
</dbReference>
<evidence type="ECO:0008006" key="16">
    <source>
        <dbReference type="Google" id="ProtNLM"/>
    </source>
</evidence>
<dbReference type="Proteomes" id="UP000029839">
    <property type="component" value="Unassembled WGS sequence"/>
</dbReference>
<proteinExistence type="predicted"/>
<dbReference type="InterPro" id="IPR000601">
    <property type="entry name" value="PKD_dom"/>
</dbReference>
<dbReference type="CDD" id="cd00110">
    <property type="entry name" value="LamG"/>
    <property type="match status" value="1"/>
</dbReference>
<evidence type="ECO:0000256" key="9">
    <source>
        <dbReference type="ARBA" id="ARBA00023326"/>
    </source>
</evidence>
<dbReference type="InterPro" id="IPR015943">
    <property type="entry name" value="WD40/YVTN_repeat-like_dom_sf"/>
</dbReference>
<evidence type="ECO:0000256" key="3">
    <source>
        <dbReference type="ARBA" id="ARBA00022723"/>
    </source>
</evidence>
<dbReference type="PROSITE" id="PS50025">
    <property type="entry name" value="LAM_G_DOMAIN"/>
    <property type="match status" value="1"/>
</dbReference>
<dbReference type="InterPro" id="IPR001791">
    <property type="entry name" value="Laminin_G"/>
</dbReference>
<keyword evidence="3" id="KW-0479">Metal-binding</keyword>
<dbReference type="InterPro" id="IPR006311">
    <property type="entry name" value="TAT_signal"/>
</dbReference>
<dbReference type="InterPro" id="IPR013431">
    <property type="entry name" value="Delta_60_rpt"/>
</dbReference>
<evidence type="ECO:0000256" key="8">
    <source>
        <dbReference type="ARBA" id="ARBA00023295"/>
    </source>
</evidence>
<dbReference type="GO" id="GO:0046872">
    <property type="term" value="F:metal ion binding"/>
    <property type="evidence" value="ECO:0007669"/>
    <property type="project" value="UniProtKB-KW"/>
</dbReference>
<dbReference type="OrthoDB" id="9802683at2"/>
<dbReference type="PROSITE" id="PS50093">
    <property type="entry name" value="PKD"/>
    <property type="match status" value="1"/>
</dbReference>
<dbReference type="InterPro" id="IPR013320">
    <property type="entry name" value="ConA-like_dom_sf"/>
</dbReference>
<dbReference type="InterPro" id="IPR035986">
    <property type="entry name" value="PKD_dom_sf"/>
</dbReference>
<dbReference type="EMBL" id="AXCY01000031">
    <property type="protein sequence ID" value="KGM11077.1"/>
    <property type="molecule type" value="Genomic_DNA"/>
</dbReference>
<dbReference type="Gene3D" id="2.60.40.10">
    <property type="entry name" value="Immunoglobulins"/>
    <property type="match status" value="2"/>
</dbReference>
<feature type="domain" description="PKD" evidence="12">
    <location>
        <begin position="1019"/>
        <end position="1101"/>
    </location>
</feature>
<dbReference type="SUPFAM" id="SSF50998">
    <property type="entry name" value="Quinoprotein alcohol dehydrogenase-like"/>
    <property type="match status" value="1"/>
</dbReference>
<evidence type="ECO:0000313" key="15">
    <source>
        <dbReference type="Proteomes" id="UP000029839"/>
    </source>
</evidence>
<evidence type="ECO:0000256" key="4">
    <source>
        <dbReference type="ARBA" id="ARBA00022729"/>
    </source>
</evidence>
<dbReference type="PANTHER" id="PTHR19277">
    <property type="entry name" value="PENTRAXIN"/>
    <property type="match status" value="1"/>
</dbReference>
<dbReference type="Pfam" id="PF18911">
    <property type="entry name" value="PKD_4"/>
    <property type="match status" value="1"/>
</dbReference>
<keyword evidence="5" id="KW-0106">Calcium</keyword>
<keyword evidence="8" id="KW-0326">Glycosidase</keyword>
<evidence type="ECO:0000256" key="7">
    <source>
        <dbReference type="ARBA" id="ARBA00023273"/>
    </source>
</evidence>
<keyword evidence="7" id="KW-0966">Cell projection</keyword>
<dbReference type="PANTHER" id="PTHR19277:SF125">
    <property type="entry name" value="B6"/>
    <property type="match status" value="1"/>
</dbReference>
<reference evidence="14 15" key="1">
    <citation type="submission" date="2013-08" db="EMBL/GenBank/DDBJ databases">
        <title>Genome sequencing of Cellulomonas carbonis T26.</title>
        <authorList>
            <person name="Chen F."/>
            <person name="Li Y."/>
            <person name="Wang G."/>
        </authorList>
    </citation>
    <scope>NUCLEOTIDE SEQUENCE [LARGE SCALE GENOMIC DNA]</scope>
    <source>
        <strain evidence="14 15">T26</strain>
    </source>
</reference>
<feature type="domain" description="Laminin G" evidence="11">
    <location>
        <begin position="612"/>
        <end position="789"/>
    </location>
</feature>